<organism evidence="1">
    <name type="scientific">viral metagenome</name>
    <dbReference type="NCBI Taxonomy" id="1070528"/>
    <lineage>
        <taxon>unclassified sequences</taxon>
        <taxon>metagenomes</taxon>
        <taxon>organismal metagenomes</taxon>
    </lineage>
</organism>
<name>A0A6C0KQJ8_9ZZZZ</name>
<proteinExistence type="predicted"/>
<evidence type="ECO:0000313" key="1">
    <source>
        <dbReference type="EMBL" id="QHU20242.1"/>
    </source>
</evidence>
<protein>
    <submittedName>
        <fullName evidence="1">Uncharacterized protein</fullName>
    </submittedName>
</protein>
<dbReference type="AlphaFoldDB" id="A0A6C0KQJ8"/>
<sequence length="102" mass="11785">MDRLLRNRLTNWESVEKDILQNNLSQTKKEHNKKCGHDCKAMSSFGVKCLCNVAEDYCYQHKVEEDLIKSMEMGMAKTFPKGCPHANNPGEYCYPCMRSEFG</sequence>
<reference evidence="1" key="1">
    <citation type="journal article" date="2020" name="Nature">
        <title>Giant virus diversity and host interactions through global metagenomics.</title>
        <authorList>
            <person name="Schulz F."/>
            <person name="Roux S."/>
            <person name="Paez-Espino D."/>
            <person name="Jungbluth S."/>
            <person name="Walsh D.A."/>
            <person name="Denef V.J."/>
            <person name="McMahon K.D."/>
            <person name="Konstantinidis K.T."/>
            <person name="Eloe-Fadrosh E.A."/>
            <person name="Kyrpides N.C."/>
            <person name="Woyke T."/>
        </authorList>
    </citation>
    <scope>NUCLEOTIDE SEQUENCE</scope>
    <source>
        <strain evidence="1">GVMAG-S-3300013014-136</strain>
    </source>
</reference>
<accession>A0A6C0KQJ8</accession>
<dbReference type="EMBL" id="MN740964">
    <property type="protein sequence ID" value="QHU20242.1"/>
    <property type="molecule type" value="Genomic_DNA"/>
</dbReference>